<comment type="pathway">
    <text evidence="1">Purine metabolism; ppGpp biosynthesis; ppGpp from GTP: step 1/2.</text>
</comment>
<dbReference type="SUPFAM" id="SSF81301">
    <property type="entry name" value="Nucleotidyltransferase"/>
    <property type="match status" value="1"/>
</dbReference>
<keyword evidence="4" id="KW-1185">Reference proteome</keyword>
<evidence type="ECO:0000313" key="4">
    <source>
        <dbReference type="Proteomes" id="UP000315343"/>
    </source>
</evidence>
<keyword evidence="3" id="KW-0418">Kinase</keyword>
<dbReference type="Gene3D" id="3.30.460.10">
    <property type="entry name" value="Beta Polymerase, domain 2"/>
    <property type="match status" value="1"/>
</dbReference>
<dbReference type="PANTHER" id="PTHR47837">
    <property type="entry name" value="GTP PYROPHOSPHOKINASE YJBM"/>
    <property type="match status" value="1"/>
</dbReference>
<dbReference type="Proteomes" id="UP000315343">
    <property type="component" value="Unassembled WGS sequence"/>
</dbReference>
<feature type="domain" description="RelA/SpoT" evidence="2">
    <location>
        <begin position="66"/>
        <end position="188"/>
    </location>
</feature>
<dbReference type="AlphaFoldDB" id="A0A562J391"/>
<dbReference type="GO" id="GO:0015970">
    <property type="term" value="P:guanosine tetraphosphate biosynthetic process"/>
    <property type="evidence" value="ECO:0007669"/>
    <property type="project" value="UniProtKB-UniPathway"/>
</dbReference>
<name>A0A562J391_9FIRM</name>
<dbReference type="UniPathway" id="UPA00908">
    <property type="reaction ID" value="UER00884"/>
</dbReference>
<dbReference type="GO" id="GO:0016301">
    <property type="term" value="F:kinase activity"/>
    <property type="evidence" value="ECO:0007669"/>
    <property type="project" value="UniProtKB-KW"/>
</dbReference>
<dbReference type="SMART" id="SM00954">
    <property type="entry name" value="RelA_SpoT"/>
    <property type="match status" value="1"/>
</dbReference>
<dbReference type="InterPro" id="IPR043519">
    <property type="entry name" value="NT_sf"/>
</dbReference>
<dbReference type="Gene3D" id="1.10.287.860">
    <property type="entry name" value="Nucleotidyltransferase"/>
    <property type="match status" value="1"/>
</dbReference>
<gene>
    <name evidence="3" type="ORF">LY60_03217</name>
</gene>
<dbReference type="RefSeq" id="WP_145086037.1">
    <property type="nucleotide sequence ID" value="NZ_DAMBUX010000004.1"/>
</dbReference>
<sequence>MDKLLVDEKDITLLKESEMLHGSYQEMVEMRLLYNAAIKQISTKLEILNEEFNVKNARNPIHHVEARLKSPQSIIKKLNLKSMDISITSAKQLNDIAGIRVVCGYLDDVYNIAEMLLMQTDIKLVKYQDYIKQPNFNGYRSLHLDIEVPVFLSDHIENVIVEVQIRTVAQDFWASLEHDIRYKSDKYIPQDICDDMLQSANEIAEIDLKMQETFKKIQNI</sequence>
<dbReference type="PANTHER" id="PTHR47837:SF2">
    <property type="entry name" value="GTP PYROPHOSPHOKINASE YWAC"/>
    <property type="match status" value="1"/>
</dbReference>
<comment type="caution">
    <text evidence="3">The sequence shown here is derived from an EMBL/GenBank/DDBJ whole genome shotgun (WGS) entry which is preliminary data.</text>
</comment>
<protein>
    <submittedName>
        <fullName evidence="3">Putative GTP pyrophosphokinase</fullName>
    </submittedName>
</protein>
<evidence type="ECO:0000259" key="2">
    <source>
        <dbReference type="SMART" id="SM00954"/>
    </source>
</evidence>
<accession>A0A562J391</accession>
<reference evidence="3 4" key="1">
    <citation type="submission" date="2019-07" db="EMBL/GenBank/DDBJ databases">
        <title>Genomic Encyclopedia of Type Strains, Phase I: the one thousand microbial genomes (KMG-I) project.</title>
        <authorList>
            <person name="Kyrpides N."/>
        </authorList>
    </citation>
    <scope>NUCLEOTIDE SEQUENCE [LARGE SCALE GENOMIC DNA]</scope>
    <source>
        <strain evidence="3 4">DSM 13558</strain>
    </source>
</reference>
<dbReference type="CDD" id="cd05399">
    <property type="entry name" value="NT_Rel-Spo_like"/>
    <property type="match status" value="1"/>
</dbReference>
<keyword evidence="3" id="KW-0808">Transferase</keyword>
<evidence type="ECO:0000313" key="3">
    <source>
        <dbReference type="EMBL" id="TWH77709.1"/>
    </source>
</evidence>
<evidence type="ECO:0000256" key="1">
    <source>
        <dbReference type="ARBA" id="ARBA00004976"/>
    </source>
</evidence>
<organism evidence="3 4">
    <name type="scientific">Sedimentibacter saalensis</name>
    <dbReference type="NCBI Taxonomy" id="130788"/>
    <lineage>
        <taxon>Bacteria</taxon>
        <taxon>Bacillati</taxon>
        <taxon>Bacillota</taxon>
        <taxon>Tissierellia</taxon>
        <taxon>Sedimentibacter</taxon>
    </lineage>
</organism>
<dbReference type="OrthoDB" id="9789634at2"/>
<proteinExistence type="predicted"/>
<dbReference type="Pfam" id="PF04607">
    <property type="entry name" value="RelA_SpoT"/>
    <property type="match status" value="1"/>
</dbReference>
<dbReference type="EMBL" id="VLKH01000012">
    <property type="protein sequence ID" value="TWH77709.1"/>
    <property type="molecule type" value="Genomic_DNA"/>
</dbReference>
<dbReference type="InterPro" id="IPR007685">
    <property type="entry name" value="RelA_SpoT"/>
</dbReference>
<dbReference type="InterPro" id="IPR052366">
    <property type="entry name" value="GTP_Pyrophosphokinase"/>
</dbReference>